<dbReference type="PRINTS" id="PR00463">
    <property type="entry name" value="EP450I"/>
</dbReference>
<evidence type="ECO:0000256" key="4">
    <source>
        <dbReference type="ARBA" id="ARBA00022617"/>
    </source>
</evidence>
<gene>
    <name evidence="11" type="ORF">PIIN_08304</name>
</gene>
<feature type="binding site" description="axial binding residue" evidence="9">
    <location>
        <position position="608"/>
    </location>
    <ligand>
        <name>heme</name>
        <dbReference type="ChEBI" id="CHEBI:30413"/>
    </ligand>
    <ligandPart>
        <name>Fe</name>
        <dbReference type="ChEBI" id="CHEBI:18248"/>
    </ligandPart>
</feature>
<evidence type="ECO:0000313" key="12">
    <source>
        <dbReference type="Proteomes" id="UP000007148"/>
    </source>
</evidence>
<dbReference type="GO" id="GO:0016705">
    <property type="term" value="F:oxidoreductase activity, acting on paired donors, with incorporation or reduction of molecular oxygen"/>
    <property type="evidence" value="ECO:0007669"/>
    <property type="project" value="InterPro"/>
</dbReference>
<dbReference type="Pfam" id="PF00067">
    <property type="entry name" value="p450"/>
    <property type="match status" value="2"/>
</dbReference>
<dbReference type="InterPro" id="IPR017972">
    <property type="entry name" value="Cyt_P450_CS"/>
</dbReference>
<dbReference type="SUPFAM" id="SSF48264">
    <property type="entry name" value="Cytochrome P450"/>
    <property type="match status" value="1"/>
</dbReference>
<dbReference type="InterPro" id="IPR001128">
    <property type="entry name" value="Cyt_P450"/>
</dbReference>
<protein>
    <submittedName>
        <fullName evidence="11">Uncharacterized protein</fullName>
    </submittedName>
</protein>
<reference evidence="11 12" key="1">
    <citation type="journal article" date="2011" name="PLoS Pathog.">
        <title>Endophytic Life Strategies Decoded by Genome and Transcriptome Analyses of the Mutualistic Root Symbiont Piriformospora indica.</title>
        <authorList>
            <person name="Zuccaro A."/>
            <person name="Lahrmann U."/>
            <person name="Guldener U."/>
            <person name="Langen G."/>
            <person name="Pfiffi S."/>
            <person name="Biedenkopf D."/>
            <person name="Wong P."/>
            <person name="Samans B."/>
            <person name="Grimm C."/>
            <person name="Basiewicz M."/>
            <person name="Murat C."/>
            <person name="Martin F."/>
            <person name="Kogel K.H."/>
        </authorList>
    </citation>
    <scope>NUCLEOTIDE SEQUENCE [LARGE SCALE GENOMIC DNA]</scope>
    <source>
        <strain evidence="11 12">DSM 11827</strain>
    </source>
</reference>
<evidence type="ECO:0000256" key="5">
    <source>
        <dbReference type="ARBA" id="ARBA00022723"/>
    </source>
</evidence>
<dbReference type="eggNOG" id="KOG0157">
    <property type="taxonomic scope" value="Eukaryota"/>
</dbReference>
<comment type="cofactor">
    <cofactor evidence="1 9">
        <name>heme</name>
        <dbReference type="ChEBI" id="CHEBI:30413"/>
    </cofactor>
</comment>
<dbReference type="PRINTS" id="PR00385">
    <property type="entry name" value="P450"/>
</dbReference>
<evidence type="ECO:0000256" key="2">
    <source>
        <dbReference type="ARBA" id="ARBA00005179"/>
    </source>
</evidence>
<evidence type="ECO:0000313" key="11">
    <source>
        <dbReference type="EMBL" id="CCA74351.1"/>
    </source>
</evidence>
<keyword evidence="7 9" id="KW-0408">Iron</keyword>
<evidence type="ECO:0000256" key="6">
    <source>
        <dbReference type="ARBA" id="ARBA00023002"/>
    </source>
</evidence>
<dbReference type="OrthoDB" id="1470350at2759"/>
<comment type="pathway">
    <text evidence="2">Secondary metabolite biosynthesis.</text>
</comment>
<dbReference type="InterPro" id="IPR050121">
    <property type="entry name" value="Cytochrome_P450_monoxygenase"/>
</dbReference>
<organism evidence="11 12">
    <name type="scientific">Serendipita indica (strain DSM 11827)</name>
    <name type="common">Root endophyte fungus</name>
    <name type="synonym">Piriformospora indica</name>
    <dbReference type="NCBI Taxonomy" id="1109443"/>
    <lineage>
        <taxon>Eukaryota</taxon>
        <taxon>Fungi</taxon>
        <taxon>Dikarya</taxon>
        <taxon>Basidiomycota</taxon>
        <taxon>Agaricomycotina</taxon>
        <taxon>Agaricomycetes</taxon>
        <taxon>Sebacinales</taxon>
        <taxon>Serendipitaceae</taxon>
        <taxon>Serendipita</taxon>
    </lineage>
</organism>
<keyword evidence="8 10" id="KW-0503">Monooxygenase</keyword>
<keyword evidence="4 9" id="KW-0349">Heme</keyword>
<keyword evidence="12" id="KW-1185">Reference proteome</keyword>
<proteinExistence type="inferred from homology"/>
<dbReference type="PANTHER" id="PTHR24305">
    <property type="entry name" value="CYTOCHROME P450"/>
    <property type="match status" value="1"/>
</dbReference>
<evidence type="ECO:0000256" key="7">
    <source>
        <dbReference type="ARBA" id="ARBA00023004"/>
    </source>
</evidence>
<evidence type="ECO:0000256" key="10">
    <source>
        <dbReference type="RuleBase" id="RU000461"/>
    </source>
</evidence>
<comment type="caution">
    <text evidence="11">The sequence shown here is derived from an EMBL/GenBank/DDBJ whole genome shotgun (WGS) entry which is preliminary data.</text>
</comment>
<dbReference type="STRING" id="1109443.G4TSQ8"/>
<dbReference type="AlphaFoldDB" id="G4TSQ8"/>
<dbReference type="GO" id="GO:0004497">
    <property type="term" value="F:monooxygenase activity"/>
    <property type="evidence" value="ECO:0007669"/>
    <property type="project" value="UniProtKB-KW"/>
</dbReference>
<dbReference type="PANTHER" id="PTHR24305:SF166">
    <property type="entry name" value="CYTOCHROME P450 12A4, MITOCHONDRIAL-RELATED"/>
    <property type="match status" value="1"/>
</dbReference>
<dbReference type="PROSITE" id="PS00086">
    <property type="entry name" value="CYTOCHROME_P450"/>
    <property type="match status" value="1"/>
</dbReference>
<dbReference type="Proteomes" id="UP000007148">
    <property type="component" value="Unassembled WGS sequence"/>
</dbReference>
<name>G4TSQ8_SERID</name>
<dbReference type="GO" id="GO:0020037">
    <property type="term" value="F:heme binding"/>
    <property type="evidence" value="ECO:0007669"/>
    <property type="project" value="InterPro"/>
</dbReference>
<dbReference type="EMBL" id="CAFZ01000305">
    <property type="protein sequence ID" value="CCA74351.1"/>
    <property type="molecule type" value="Genomic_DNA"/>
</dbReference>
<evidence type="ECO:0000256" key="9">
    <source>
        <dbReference type="PIRSR" id="PIRSR602401-1"/>
    </source>
</evidence>
<dbReference type="InParanoid" id="G4TSQ8"/>
<keyword evidence="6 10" id="KW-0560">Oxidoreductase</keyword>
<evidence type="ECO:0000256" key="8">
    <source>
        <dbReference type="ARBA" id="ARBA00023033"/>
    </source>
</evidence>
<dbReference type="Gene3D" id="1.10.630.10">
    <property type="entry name" value="Cytochrome P450"/>
    <property type="match status" value="2"/>
</dbReference>
<accession>G4TSQ8</accession>
<dbReference type="GO" id="GO:0005506">
    <property type="term" value="F:iron ion binding"/>
    <property type="evidence" value="ECO:0007669"/>
    <property type="project" value="InterPro"/>
</dbReference>
<sequence>MLEWILGATLVLLLLSLWRFRRAVSMVSNFPGLRLFVSPMSPPGLLLPALPFPLFTYPGFSFPWELKHAGLFAKFKCDTVSLCAGDGRAMLFTADVPFIQRMSAFTSREVFPKPVDEYKVLSYLGSNLVICEGESWRRQRRIGAPAFSKGMFERLWLDMRDIVREMVEQERWQERTEPTHPPSTLTYNGYTPQPGEVLVPHVVDLTLRMALAAIARAGFGMDFEWEAEESFTKVCQEFGNPQRPHWWLTILGWVYNFTDPLVAPVYHLFDQLSRAIPSALIATVAYVWTTWPLLPVRISWAVAAYWVAEFLTMFARPTEADWNPRKIKVHEALHLVAKDSTLRIAIPPWMMTLPIRRMRRMKLAFGTLEAELKRLTDERKMYHLRQSLDHEQLVKGPLRVKVAMMDEGDLEKGQVGNLVSSSIQKGLTDDEIIGNTYIYFLAGHETTAHSLAWTLALLAAYPEYQEEAIREIYSVWPSTAETFEPFYENTTMDDYAKFPYILACYAETLRLFPPVQMIPKVAAQDTCISVETSNEVNSNAEKETDPLVGRNGQTEFVIKKDTIVMIDAPGVHYNPRYWENPEKFDPGRFMRAYNKDAFIPFGVGHRACLGRKFSEVESVAMLIHLLRNYSVHLVPNRPDGTVDVDVARQKFSKASVRITLTPAEVPLIFRRRSHPSP</sequence>
<keyword evidence="5 9" id="KW-0479">Metal-binding</keyword>
<dbReference type="InterPro" id="IPR002401">
    <property type="entry name" value="Cyt_P450_E_grp-I"/>
</dbReference>
<evidence type="ECO:0000256" key="3">
    <source>
        <dbReference type="ARBA" id="ARBA00010617"/>
    </source>
</evidence>
<dbReference type="InterPro" id="IPR036396">
    <property type="entry name" value="Cyt_P450_sf"/>
</dbReference>
<evidence type="ECO:0000256" key="1">
    <source>
        <dbReference type="ARBA" id="ARBA00001971"/>
    </source>
</evidence>
<comment type="similarity">
    <text evidence="3 10">Belongs to the cytochrome P450 family.</text>
</comment>
<dbReference type="HOGENOM" id="CLU_001570_25_0_1"/>